<dbReference type="STRING" id="1344418.A0A1D2VQS5"/>
<evidence type="ECO:0000313" key="4">
    <source>
        <dbReference type="Proteomes" id="UP000095038"/>
    </source>
</evidence>
<feature type="compositionally biased region" description="Low complexity" evidence="1">
    <location>
        <begin position="756"/>
        <end position="778"/>
    </location>
</feature>
<dbReference type="GO" id="GO:0030674">
    <property type="term" value="F:protein-macromolecule adaptor activity"/>
    <property type="evidence" value="ECO:0007669"/>
    <property type="project" value="TreeGrafter"/>
</dbReference>
<protein>
    <recommendedName>
        <fullName evidence="2">Arrestin C-terminal-like domain-containing protein</fullName>
    </recommendedName>
</protein>
<feature type="compositionally biased region" description="Low complexity" evidence="1">
    <location>
        <begin position="547"/>
        <end position="562"/>
    </location>
</feature>
<feature type="domain" description="Arrestin C-terminal-like" evidence="2">
    <location>
        <begin position="284"/>
        <end position="449"/>
    </location>
</feature>
<dbReference type="InterPro" id="IPR014752">
    <property type="entry name" value="Arrestin-like_C"/>
</dbReference>
<dbReference type="PANTHER" id="PTHR11188">
    <property type="entry name" value="ARRESTIN DOMAIN CONTAINING PROTEIN"/>
    <property type="match status" value="1"/>
</dbReference>
<dbReference type="Gene3D" id="2.60.40.640">
    <property type="match status" value="2"/>
</dbReference>
<dbReference type="AlphaFoldDB" id="A0A1D2VQS5"/>
<keyword evidence="4" id="KW-1185">Reference proteome</keyword>
<reference evidence="4" key="1">
    <citation type="submission" date="2016-05" db="EMBL/GenBank/DDBJ databases">
        <title>Comparative genomics of biotechnologically important yeasts.</title>
        <authorList>
            <consortium name="DOE Joint Genome Institute"/>
            <person name="Riley R."/>
            <person name="Haridas S."/>
            <person name="Wolfe K.H."/>
            <person name="Lopes M.R."/>
            <person name="Hittinger C.T."/>
            <person name="Goker M."/>
            <person name="Salamov A."/>
            <person name="Wisecaver J."/>
            <person name="Long T.M."/>
            <person name="Aerts A.L."/>
            <person name="Barry K."/>
            <person name="Choi C."/>
            <person name="Clum A."/>
            <person name="Coughlan A.Y."/>
            <person name="Deshpande S."/>
            <person name="Douglass A.P."/>
            <person name="Hanson S.J."/>
            <person name="Klenk H.-P."/>
            <person name="Labutti K."/>
            <person name="Lapidus A."/>
            <person name="Lindquist E."/>
            <person name="Lipzen A."/>
            <person name="Meier-Kolthoff J.P."/>
            <person name="Ohm R.A."/>
            <person name="Otillar R.P."/>
            <person name="Pangilinan J."/>
            <person name="Peng Y."/>
            <person name="Rokas A."/>
            <person name="Rosa C.A."/>
            <person name="Scheuner C."/>
            <person name="Sibirny A.A."/>
            <person name="Slot J.C."/>
            <person name="Stielow J.B."/>
            <person name="Sun H."/>
            <person name="Kurtzman C.P."/>
            <person name="Blackwell M."/>
            <person name="Grigoriev I.V."/>
            <person name="Jeffries T.W."/>
        </authorList>
    </citation>
    <scope>NUCLEOTIDE SEQUENCE [LARGE SCALE GENOMIC DNA]</scope>
    <source>
        <strain evidence="4">DSM 1968</strain>
    </source>
</reference>
<evidence type="ECO:0000256" key="1">
    <source>
        <dbReference type="SAM" id="MobiDB-lite"/>
    </source>
</evidence>
<proteinExistence type="predicted"/>
<dbReference type="Pfam" id="PF02752">
    <property type="entry name" value="Arrestin_C"/>
    <property type="match status" value="1"/>
</dbReference>
<feature type="compositionally biased region" description="Polar residues" evidence="1">
    <location>
        <begin position="536"/>
        <end position="546"/>
    </location>
</feature>
<dbReference type="GeneID" id="30966017"/>
<evidence type="ECO:0000313" key="3">
    <source>
        <dbReference type="EMBL" id="ODV63915.1"/>
    </source>
</evidence>
<dbReference type="Proteomes" id="UP000095038">
    <property type="component" value="Unassembled WGS sequence"/>
</dbReference>
<dbReference type="PANTHER" id="PTHR11188:SF17">
    <property type="entry name" value="FI21816P1"/>
    <property type="match status" value="1"/>
</dbReference>
<gene>
    <name evidence="3" type="ORF">ASCRUDRAFT_73657</name>
</gene>
<dbReference type="OrthoDB" id="2333384at2759"/>
<dbReference type="GO" id="GO:0070086">
    <property type="term" value="P:ubiquitin-dependent endocytosis"/>
    <property type="evidence" value="ECO:0007669"/>
    <property type="project" value="TreeGrafter"/>
</dbReference>
<dbReference type="GO" id="GO:0005829">
    <property type="term" value="C:cytosol"/>
    <property type="evidence" value="ECO:0007669"/>
    <property type="project" value="TreeGrafter"/>
</dbReference>
<dbReference type="InterPro" id="IPR011021">
    <property type="entry name" value="Arrestin-like_N"/>
</dbReference>
<feature type="compositionally biased region" description="Polar residues" evidence="1">
    <location>
        <begin position="809"/>
        <end position="819"/>
    </location>
</feature>
<feature type="region of interest" description="Disordered" evidence="1">
    <location>
        <begin position="112"/>
        <end position="141"/>
    </location>
</feature>
<accession>A0A1D2VQS5</accession>
<dbReference type="GO" id="GO:0005886">
    <property type="term" value="C:plasma membrane"/>
    <property type="evidence" value="ECO:0007669"/>
    <property type="project" value="TreeGrafter"/>
</dbReference>
<feature type="compositionally biased region" description="Basic and acidic residues" evidence="1">
    <location>
        <begin position="779"/>
        <end position="789"/>
    </location>
</feature>
<evidence type="ECO:0000259" key="2">
    <source>
        <dbReference type="SMART" id="SM01017"/>
    </source>
</evidence>
<name>A0A1D2VQS5_9ASCO</name>
<dbReference type="FunCoup" id="A0A1D2VQS5">
    <property type="interactions" value="96"/>
</dbReference>
<organism evidence="3 4">
    <name type="scientific">Ascoidea rubescens DSM 1968</name>
    <dbReference type="NCBI Taxonomy" id="1344418"/>
    <lineage>
        <taxon>Eukaryota</taxon>
        <taxon>Fungi</taxon>
        <taxon>Dikarya</taxon>
        <taxon>Ascomycota</taxon>
        <taxon>Saccharomycotina</taxon>
        <taxon>Saccharomycetes</taxon>
        <taxon>Ascoideaceae</taxon>
        <taxon>Ascoidea</taxon>
    </lineage>
</organism>
<feature type="compositionally biased region" description="Basic and acidic residues" evidence="1">
    <location>
        <begin position="572"/>
        <end position="590"/>
    </location>
</feature>
<dbReference type="Pfam" id="PF00339">
    <property type="entry name" value="Arrestin_N"/>
    <property type="match status" value="1"/>
</dbReference>
<dbReference type="EMBL" id="KV454475">
    <property type="protein sequence ID" value="ODV63915.1"/>
    <property type="molecule type" value="Genomic_DNA"/>
</dbReference>
<dbReference type="GO" id="GO:0031625">
    <property type="term" value="F:ubiquitin protein ligase binding"/>
    <property type="evidence" value="ECO:0007669"/>
    <property type="project" value="TreeGrafter"/>
</dbReference>
<dbReference type="SMART" id="SM01017">
    <property type="entry name" value="Arrestin_C"/>
    <property type="match status" value="1"/>
</dbReference>
<feature type="region of interest" description="Disordered" evidence="1">
    <location>
        <begin position="756"/>
        <end position="829"/>
    </location>
</feature>
<dbReference type="RefSeq" id="XP_020050222.1">
    <property type="nucleotide sequence ID" value="XM_020192381.1"/>
</dbReference>
<sequence length="829" mass="92853">MHSLSRTNKKTSLFEIRLNGTQYDVVIIKGPSSSAPSNLLTGTIVLSVLEPIHFKKLSLKISAILKLRWFDTYETINGEFKKPVYSQKTLYEHYLDNNYFLKNLQDYQKNSNLYSHSHSHSHSNLNLNSNSNSNSNSSTNLKNLNKKSKFSSFASSMSLSTLTSPFIFEPVNQPSSNPINFNSSNNSTSNNNLNNLNNDHHNNNTSFFLEKGNYEFPFSFVLPGTIPESVLGLKNAVLYYKIQSTLHKGKLSKDISATKHLRVIRTLTPDSLELAETMAVENTWPKKIEYSISIPSRAIAIGSAIPITLNLIPLLKGLKLSRIKFTLIEYIHLHSPNHSRNHERILVQNEIPEPKSHQYHDISTALIEPLSIEINQNFSNKLTLSNDRWSIDFLMQLPLSLSKITQDCHILDQLKVRHKLKFNIGLKNPDGHVSELRASLPVILFISPHVAISCKHDINENFTDFDDKLFKKNDHTTNSLKDSTDDQILFGDVLNPQKPIPFGTAIIAPPNYGEHVYDRLWCDVPTPNLCSPIESGSNSAAITPSGSNLNMASSSHNLSSSHLTRKLQNLRLEGERDNDNDKDNEREENTRVTNKRSGSQATFLLGSPIEENEHEGDYFSTNRHSIDVNNSIPVNLRSCSLPHSPGALENNSHSRFSSWTDLSKVPSYKTAIKSDQFEKILAPSYEESVRNRRSFSVSHTKKYTKNHHSFGSFNQLTSLMNSRKLPSSNKTSSILTIPNNLQPDIGIAHVLSNTSLGSDNSSKSDNSSSSNTSSSVANDSDRPSMEKQHSPAHTPTGPHGDPNPHPHIKTSNSLVNLSKNMFHLNKDKP</sequence>
<dbReference type="InterPro" id="IPR011022">
    <property type="entry name" value="Arrestin_C-like"/>
</dbReference>
<dbReference type="InterPro" id="IPR050357">
    <property type="entry name" value="Arrestin_domain-protein"/>
</dbReference>
<feature type="region of interest" description="Disordered" evidence="1">
    <location>
        <begin position="536"/>
        <end position="598"/>
    </location>
</feature>
<dbReference type="InParanoid" id="A0A1D2VQS5"/>